<dbReference type="Proteomes" id="UP000434172">
    <property type="component" value="Unassembled WGS sequence"/>
</dbReference>
<organism evidence="2 3">
    <name type="scientific">Colletotrichum asianum</name>
    <dbReference type="NCBI Taxonomy" id="702518"/>
    <lineage>
        <taxon>Eukaryota</taxon>
        <taxon>Fungi</taxon>
        <taxon>Dikarya</taxon>
        <taxon>Ascomycota</taxon>
        <taxon>Pezizomycotina</taxon>
        <taxon>Sordariomycetes</taxon>
        <taxon>Hypocreomycetidae</taxon>
        <taxon>Glomerellales</taxon>
        <taxon>Glomerellaceae</taxon>
        <taxon>Colletotrichum</taxon>
        <taxon>Colletotrichum gloeosporioides species complex</taxon>
    </lineage>
</organism>
<feature type="compositionally biased region" description="Basic and acidic residues" evidence="1">
    <location>
        <begin position="296"/>
        <end position="317"/>
    </location>
</feature>
<feature type="compositionally biased region" description="Polar residues" evidence="1">
    <location>
        <begin position="527"/>
        <end position="539"/>
    </location>
</feature>
<gene>
    <name evidence="2" type="ORF">GQ607_004325</name>
</gene>
<feature type="region of interest" description="Disordered" evidence="1">
    <location>
        <begin position="448"/>
        <end position="636"/>
    </location>
</feature>
<feature type="compositionally biased region" description="Low complexity" evidence="1">
    <location>
        <begin position="146"/>
        <end position="160"/>
    </location>
</feature>
<dbReference type="EMBL" id="WOWK01000017">
    <property type="protein sequence ID" value="KAF0328529.1"/>
    <property type="molecule type" value="Genomic_DNA"/>
</dbReference>
<protein>
    <submittedName>
        <fullName evidence="2">Uncharacterized protein</fullName>
    </submittedName>
</protein>
<feature type="compositionally biased region" description="Polar residues" evidence="1">
    <location>
        <begin position="476"/>
        <end position="486"/>
    </location>
</feature>
<feature type="compositionally biased region" description="Polar residues" evidence="1">
    <location>
        <begin position="176"/>
        <end position="190"/>
    </location>
</feature>
<proteinExistence type="predicted"/>
<keyword evidence="3" id="KW-1185">Reference proteome</keyword>
<feature type="compositionally biased region" description="Pro residues" evidence="1">
    <location>
        <begin position="390"/>
        <end position="401"/>
    </location>
</feature>
<evidence type="ECO:0000256" key="1">
    <source>
        <dbReference type="SAM" id="MobiDB-lite"/>
    </source>
</evidence>
<feature type="compositionally biased region" description="Basic and acidic residues" evidence="1">
    <location>
        <begin position="509"/>
        <end position="526"/>
    </location>
</feature>
<accession>A0A8H3WJU4</accession>
<feature type="region of interest" description="Disordered" evidence="1">
    <location>
        <begin position="1"/>
        <end position="433"/>
    </location>
</feature>
<feature type="compositionally biased region" description="Basic and acidic residues" evidence="1">
    <location>
        <begin position="44"/>
        <end position="69"/>
    </location>
</feature>
<reference evidence="2 3" key="1">
    <citation type="submission" date="2019-12" db="EMBL/GenBank/DDBJ databases">
        <title>A genome sequence resource for the geographically widespread anthracnose pathogen Colletotrichum asianum.</title>
        <authorList>
            <person name="Meng Y."/>
        </authorList>
    </citation>
    <scope>NUCLEOTIDE SEQUENCE [LARGE SCALE GENOMIC DNA]</scope>
    <source>
        <strain evidence="2 3">ICMP 18580</strain>
    </source>
</reference>
<feature type="compositionally biased region" description="Basic and acidic residues" evidence="1">
    <location>
        <begin position="260"/>
        <end position="288"/>
    </location>
</feature>
<feature type="region of interest" description="Disordered" evidence="1">
    <location>
        <begin position="658"/>
        <end position="690"/>
    </location>
</feature>
<sequence>MATHQNTFSVISNGAPGGAPSRPPMTSKQAQKLYKQANKVTRRSKAEQRKWEKERQEEIKKELERERAAVKAKQARDRKKAKEEEARENRRRQGQPLFDCRPSQDTIARFVRGNGTSRKRDSSGEPIPETEKPNVATATKLADHAPTSSQSTRSPRSAASQERRVSMPPPPRPSQKFKSNPSAPTTSQFKTPPVLKTNPVQAPRPPPVFKAPVIKPAQGDSTYPTPVENPPKPPAKSRTKRFMMPKGLLPGQQPTNLKPVKQEKQDSVKQEPVKQENVRREAVKKKADSAQLGDQKPFEPREPTHKSTECKNSEGKPLKPPIPAEATPVETSNSGIKRVAGGQMEQRGNEQEPVQHGLVKQVPVERRQAVEPSQMPPPPISSPRRSTSLMPPPNMPPPPIPRSRMTPPKVRSSQAPSLKELSPQRPSPSTQAIIQDCFDDFFPTASQLALELEDDEPDENSQAFARSSLKEYESPRFTNLENSLPERTQRPVPARPVIRDMASHQAKKPRTEGGVESHKSSRDSRTTAKPSSARFTSVHHTPRAELPTTTKFQTPDPKQRENQRYTQKPNRGLPGRAPFTRPAPTKPTPFREYGQTTTKPTRNDHLHRTPITPKPRGILQEISRNRIPQPKPPAAAKPVFDDFFPLICTQDLMMSSQEVLEIESPAKVDSEPSSGGSLGGPEHQPSPLIEMDLAAIDWDDDLDDF</sequence>
<evidence type="ECO:0000313" key="2">
    <source>
        <dbReference type="EMBL" id="KAF0328529.1"/>
    </source>
</evidence>
<name>A0A8H3WJU4_9PEZI</name>
<evidence type="ECO:0000313" key="3">
    <source>
        <dbReference type="Proteomes" id="UP000434172"/>
    </source>
</evidence>
<dbReference type="OrthoDB" id="4590776at2759"/>
<feature type="compositionally biased region" description="Polar residues" evidence="1">
    <location>
        <begin position="1"/>
        <end position="12"/>
    </location>
</feature>
<dbReference type="AlphaFoldDB" id="A0A8H3WJU4"/>
<comment type="caution">
    <text evidence="2">The sequence shown here is derived from an EMBL/GenBank/DDBJ whole genome shotgun (WGS) entry which is preliminary data.</text>
</comment>